<dbReference type="SMR" id="A0A1I7S2D6"/>
<feature type="chain" id="PRO_5036022040" evidence="2">
    <location>
        <begin position="20"/>
        <end position="385"/>
    </location>
</feature>
<keyword evidence="2" id="KW-0732">Signal</keyword>
<dbReference type="Proteomes" id="UP000659654">
    <property type="component" value="Unassembled WGS sequence"/>
</dbReference>
<evidence type="ECO:0000313" key="6">
    <source>
        <dbReference type="WBParaSite" id="BXY_0716500.1"/>
    </source>
</evidence>
<evidence type="ECO:0000256" key="1">
    <source>
        <dbReference type="SAM" id="MobiDB-lite"/>
    </source>
</evidence>
<evidence type="ECO:0000256" key="2">
    <source>
        <dbReference type="SAM" id="SignalP"/>
    </source>
</evidence>
<dbReference type="SUPFAM" id="SSF50630">
    <property type="entry name" value="Acid proteases"/>
    <property type="match status" value="1"/>
</dbReference>
<dbReference type="Gene3D" id="2.60.40.1960">
    <property type="match status" value="1"/>
</dbReference>
<name>A0A1I7S2D6_BURXY</name>
<keyword evidence="5" id="KW-1185">Reference proteome</keyword>
<evidence type="ECO:0000313" key="4">
    <source>
        <dbReference type="Proteomes" id="UP000095284"/>
    </source>
</evidence>
<dbReference type="Proteomes" id="UP000582659">
    <property type="component" value="Unassembled WGS sequence"/>
</dbReference>
<feature type="region of interest" description="Disordered" evidence="1">
    <location>
        <begin position="340"/>
        <end position="363"/>
    </location>
</feature>
<dbReference type="AlphaFoldDB" id="A0A1I7S2D6"/>
<feature type="compositionally biased region" description="Basic and acidic residues" evidence="1">
    <location>
        <begin position="340"/>
        <end position="353"/>
    </location>
</feature>
<protein>
    <submittedName>
        <fullName evidence="3">(pine wood nematode) hypothetical protein</fullName>
    </submittedName>
</protein>
<dbReference type="EMBL" id="CAJFDI010000004">
    <property type="protein sequence ID" value="CAD5225495.1"/>
    <property type="molecule type" value="Genomic_DNA"/>
</dbReference>
<dbReference type="WBParaSite" id="BXY_0716500.1">
    <property type="protein sequence ID" value="BXY_0716500.1"/>
    <property type="gene ID" value="BXY_0716500"/>
</dbReference>
<feature type="signal peptide" evidence="2">
    <location>
        <begin position="1"/>
        <end position="19"/>
    </location>
</feature>
<dbReference type="Proteomes" id="UP000095284">
    <property type="component" value="Unplaced"/>
</dbReference>
<proteinExistence type="predicted"/>
<reference evidence="6" key="1">
    <citation type="submission" date="2016-11" db="UniProtKB">
        <authorList>
            <consortium name="WormBaseParasite"/>
        </authorList>
    </citation>
    <scope>IDENTIFICATION</scope>
</reference>
<dbReference type="Gene3D" id="2.40.70.10">
    <property type="entry name" value="Acid Proteases"/>
    <property type="match status" value="2"/>
</dbReference>
<gene>
    <name evidence="3" type="ORF">BXYJ_LOCUS8573</name>
</gene>
<dbReference type="EMBL" id="CAJFCV020000004">
    <property type="protein sequence ID" value="CAG9114645.1"/>
    <property type="molecule type" value="Genomic_DNA"/>
</dbReference>
<organism evidence="4 6">
    <name type="scientific">Bursaphelenchus xylophilus</name>
    <name type="common">Pinewood nematode worm</name>
    <name type="synonym">Aphelenchoides xylophilus</name>
    <dbReference type="NCBI Taxonomy" id="6326"/>
    <lineage>
        <taxon>Eukaryota</taxon>
        <taxon>Metazoa</taxon>
        <taxon>Ecdysozoa</taxon>
        <taxon>Nematoda</taxon>
        <taxon>Chromadorea</taxon>
        <taxon>Rhabditida</taxon>
        <taxon>Tylenchina</taxon>
        <taxon>Tylenchomorpha</taxon>
        <taxon>Aphelenchoidea</taxon>
        <taxon>Aphelenchoididae</taxon>
        <taxon>Bursaphelenchus</taxon>
    </lineage>
</organism>
<evidence type="ECO:0000313" key="5">
    <source>
        <dbReference type="Proteomes" id="UP000659654"/>
    </source>
</evidence>
<reference evidence="3" key="2">
    <citation type="submission" date="2020-09" db="EMBL/GenBank/DDBJ databases">
        <authorList>
            <person name="Kikuchi T."/>
        </authorList>
    </citation>
    <scope>NUCLEOTIDE SEQUENCE</scope>
    <source>
        <strain evidence="3">Ka4C1</strain>
    </source>
</reference>
<accession>A0A1I7S2D6</accession>
<sequence length="385" mass="42913">MKLAMYFLILCCAFSLNLGVAKRFEYDGNYPYINSWFTAVNPIKLFKTKLEIEYVFSFYLGKECAAKCTTSPISPTYDNDIYNAVRTKNISIGYKIRTYTGDQYEGYLATDLTSPDGNATFDVITKAYGPSPLDAPGVLGLFVAGNRDFMMRKMFSEMGRTKQIIFRRGPFVQYLPTSVRVNPKGVFATGEEGLDGCGSFTYFPTIRNQGWKIKAGIRLADEVFDNRTVEFSLDSLTTVPIEVYKKYFKNVKFVDDLPNLALITGNGEFPINSSNFAQYNNKYRDELSAYVQFQPFRTSENFILGDNFLSDYCIALRATNAEISEFEIGLASATEIERDPKWEKDIPPARDDEGGSGDGGKGGDSASTAALNIMLVVVLFLGVGA</sequence>
<dbReference type="InterPro" id="IPR021109">
    <property type="entry name" value="Peptidase_aspartic_dom_sf"/>
</dbReference>
<evidence type="ECO:0000313" key="3">
    <source>
        <dbReference type="EMBL" id="CAD5225495.1"/>
    </source>
</evidence>